<dbReference type="AlphaFoldDB" id="A0A2D6M236"/>
<accession>A0A2D6M236</accession>
<proteinExistence type="predicted"/>
<protein>
    <submittedName>
        <fullName evidence="2">Uncharacterized protein</fullName>
    </submittedName>
</protein>
<dbReference type="Proteomes" id="UP000226592">
    <property type="component" value="Unassembled WGS sequence"/>
</dbReference>
<feature type="region of interest" description="Disordered" evidence="1">
    <location>
        <begin position="1"/>
        <end position="31"/>
    </location>
</feature>
<name>A0A2D6M236_9ARCH</name>
<organism evidence="2 3">
    <name type="scientific">Candidatus Iainarchaeum sp</name>
    <dbReference type="NCBI Taxonomy" id="3101447"/>
    <lineage>
        <taxon>Archaea</taxon>
        <taxon>Candidatus Iainarchaeota</taxon>
        <taxon>Candidatus Iainarchaeia</taxon>
        <taxon>Candidatus Iainarchaeales</taxon>
        <taxon>Candidatus Iainarchaeaceae</taxon>
        <taxon>Candidatus Iainarchaeum</taxon>
    </lineage>
</organism>
<evidence type="ECO:0000313" key="2">
    <source>
        <dbReference type="EMBL" id="MAG22456.1"/>
    </source>
</evidence>
<evidence type="ECO:0000313" key="3">
    <source>
        <dbReference type="Proteomes" id="UP000226592"/>
    </source>
</evidence>
<sequence length="101" mass="11308">MPFPWFKRKKPKSGAHSTKKKKPGPAAAPAKGSLAYFHTQYPHPETAVAVWLGTHKIGGLSTRDFSKTRNVAKAFMETKQPVTEEALRNFALNYKPEQRKG</sequence>
<dbReference type="EMBL" id="NZBU01000012">
    <property type="protein sequence ID" value="MAG22456.1"/>
    <property type="molecule type" value="Genomic_DNA"/>
</dbReference>
<feature type="compositionally biased region" description="Basic residues" evidence="1">
    <location>
        <begin position="1"/>
        <end position="23"/>
    </location>
</feature>
<reference evidence="3" key="1">
    <citation type="submission" date="2017-09" db="EMBL/GenBank/DDBJ databases">
        <title>The Reconstruction of 2,631 Draft Metagenome-Assembled Genomes from the Global Oceans.</title>
        <authorList>
            <person name="Tully B.J."/>
            <person name="Graham E.D."/>
            <person name="Heidelberg J.F."/>
        </authorList>
    </citation>
    <scope>NUCLEOTIDE SEQUENCE [LARGE SCALE GENOMIC DNA]</scope>
</reference>
<comment type="caution">
    <text evidence="2">The sequence shown here is derived from an EMBL/GenBank/DDBJ whole genome shotgun (WGS) entry which is preliminary data.</text>
</comment>
<evidence type="ECO:0000256" key="1">
    <source>
        <dbReference type="SAM" id="MobiDB-lite"/>
    </source>
</evidence>
<gene>
    <name evidence="2" type="ORF">CL943_04110</name>
</gene>